<dbReference type="Proteomes" id="UP000217784">
    <property type="component" value="Unassembled WGS sequence"/>
</dbReference>
<evidence type="ECO:0000313" key="3">
    <source>
        <dbReference type="Proteomes" id="UP000217784"/>
    </source>
</evidence>
<evidence type="ECO:0000259" key="1">
    <source>
        <dbReference type="Pfam" id="PF13847"/>
    </source>
</evidence>
<dbReference type="InterPro" id="IPR029063">
    <property type="entry name" value="SAM-dependent_MTases_sf"/>
</dbReference>
<dbReference type="SUPFAM" id="SSF53335">
    <property type="entry name" value="S-adenosyl-L-methionine-dependent methyltransferases"/>
    <property type="match status" value="1"/>
</dbReference>
<accession>A0A2A2H5I1</accession>
<dbReference type="PANTHER" id="PTHR43591">
    <property type="entry name" value="METHYLTRANSFERASE"/>
    <property type="match status" value="1"/>
</dbReference>
<dbReference type="InterPro" id="IPR025714">
    <property type="entry name" value="Methyltranfer_dom"/>
</dbReference>
<feature type="domain" description="Methyltransferase" evidence="1">
    <location>
        <begin position="13"/>
        <end position="126"/>
    </location>
</feature>
<keyword evidence="2" id="KW-0489">Methyltransferase</keyword>
<organism evidence="2 3">
    <name type="scientific">Methanobacterium bryantii</name>
    <dbReference type="NCBI Taxonomy" id="2161"/>
    <lineage>
        <taxon>Archaea</taxon>
        <taxon>Methanobacteriati</taxon>
        <taxon>Methanobacteriota</taxon>
        <taxon>Methanomada group</taxon>
        <taxon>Methanobacteria</taxon>
        <taxon>Methanobacteriales</taxon>
        <taxon>Methanobacteriaceae</taxon>
        <taxon>Methanobacterium</taxon>
    </lineage>
</organism>
<sequence>MQSPDKIISRSGIKEGMKALEVGCGSGAFTTFVARAVGDKGEIFALDIQPKMLKQIETKLKRPENKDIKNIHLINGDALNMPFEDNTFDLIYSITVFQELPDKNKALKEMKRVLKPDGILSITEFLPDPDYPLKSTTVKMGTSEGFILNDVEGSFWNYTARFIKPHN</sequence>
<dbReference type="AlphaFoldDB" id="A0A2A2H5I1"/>
<proteinExistence type="predicted"/>
<keyword evidence="2" id="KW-0808">Transferase</keyword>
<dbReference type="EMBL" id="LMVM01000023">
    <property type="protein sequence ID" value="PAV04595.1"/>
    <property type="molecule type" value="Genomic_DNA"/>
</dbReference>
<dbReference type="Gene3D" id="3.40.50.150">
    <property type="entry name" value="Vaccinia Virus protein VP39"/>
    <property type="match status" value="1"/>
</dbReference>
<dbReference type="GO" id="GO:0008168">
    <property type="term" value="F:methyltransferase activity"/>
    <property type="evidence" value="ECO:0007669"/>
    <property type="project" value="UniProtKB-KW"/>
</dbReference>
<dbReference type="InterPro" id="IPR004033">
    <property type="entry name" value="UbiE/COQ5_MeTrFase"/>
</dbReference>
<comment type="caution">
    <text evidence="2">The sequence shown here is derived from an EMBL/GenBank/DDBJ whole genome shotgun (WGS) entry which is preliminary data.</text>
</comment>
<dbReference type="GO" id="GO:0032259">
    <property type="term" value="P:methylation"/>
    <property type="evidence" value="ECO:0007669"/>
    <property type="project" value="UniProtKB-KW"/>
</dbReference>
<reference evidence="2 3" key="1">
    <citation type="journal article" date="2017" name="BMC Genomics">
        <title>Genomic analysis of methanogenic archaea reveals a shift towards energy conservation.</title>
        <authorList>
            <person name="Gilmore S.P."/>
            <person name="Henske J.K."/>
            <person name="Sexton J.A."/>
            <person name="Solomon K.V."/>
            <person name="Seppala S."/>
            <person name="Yoo J.I."/>
            <person name="Huyett L.M."/>
            <person name="Pressman A."/>
            <person name="Cogan J.Z."/>
            <person name="Kivenson V."/>
            <person name="Peng X."/>
            <person name="Tan Y."/>
            <person name="Valentine D.L."/>
            <person name="O'Malley M.A."/>
        </authorList>
    </citation>
    <scope>NUCLEOTIDE SEQUENCE [LARGE SCALE GENOMIC DNA]</scope>
    <source>
        <strain evidence="2 3">M.o.H.</strain>
    </source>
</reference>
<evidence type="ECO:0000313" key="2">
    <source>
        <dbReference type="EMBL" id="PAV04595.1"/>
    </source>
</evidence>
<dbReference type="Pfam" id="PF13847">
    <property type="entry name" value="Methyltransf_31"/>
    <property type="match status" value="1"/>
</dbReference>
<protein>
    <submittedName>
        <fullName evidence="2">Dimethylmenaquinone methyltransferase</fullName>
    </submittedName>
</protein>
<name>A0A2A2H5I1_METBR</name>
<dbReference type="CDD" id="cd02440">
    <property type="entry name" value="AdoMet_MTases"/>
    <property type="match status" value="1"/>
</dbReference>
<keyword evidence="3" id="KW-1185">Reference proteome</keyword>
<dbReference type="PROSITE" id="PS51608">
    <property type="entry name" value="SAM_MT_UBIE"/>
    <property type="match status" value="1"/>
</dbReference>
<gene>
    <name evidence="2" type="ORF">ASJ80_06805</name>
</gene>